<name>A0A380RTG4_FIBSU</name>
<dbReference type="AlphaFoldDB" id="A0A380RTG4"/>
<sequence>MRIILAILLASVAAFSQIVVSVDQNVYKNSEKNVFLAVGASALLPGMGELYLNEKKFVRPFVWTDLALWVTAVGSYVIGDRYVTSAHNYAVRHAGLTGKKNVSLLNTVGSYRSRSGVFGQNSSPDMNEDYNQAMIRSDKKVDEEFSNDIQWDWGSSDNPESTEHIEEFKSRMRHYRISRIVFQVSVGALILNRVVSMLDAWRIYRATSTKSFSSKVQFEPEFYEDGAALFMNVKF</sequence>
<organism evidence="1 2">
    <name type="scientific">Fibrobacter succinogenes</name>
    <name type="common">Bacteroides succinogenes</name>
    <dbReference type="NCBI Taxonomy" id="833"/>
    <lineage>
        <taxon>Bacteria</taxon>
        <taxon>Pseudomonadati</taxon>
        <taxon>Fibrobacterota</taxon>
        <taxon>Fibrobacteria</taxon>
        <taxon>Fibrobacterales</taxon>
        <taxon>Fibrobacteraceae</taxon>
        <taxon>Fibrobacter</taxon>
    </lineage>
</organism>
<dbReference type="RefSeq" id="WP_088660421.1">
    <property type="nucleotide sequence ID" value="NZ_UHJL01000001.1"/>
</dbReference>
<evidence type="ECO:0008006" key="3">
    <source>
        <dbReference type="Google" id="ProtNLM"/>
    </source>
</evidence>
<protein>
    <recommendedName>
        <fullName evidence="3">DUF5683 domain-containing protein</fullName>
    </recommendedName>
</protein>
<proteinExistence type="predicted"/>
<dbReference type="EMBL" id="UHJL01000001">
    <property type="protein sequence ID" value="SUQ18830.1"/>
    <property type="molecule type" value="Genomic_DNA"/>
</dbReference>
<gene>
    <name evidence="1" type="ORF">SAMN05661053_0050</name>
</gene>
<reference evidence="1 2" key="1">
    <citation type="submission" date="2017-08" db="EMBL/GenBank/DDBJ databases">
        <authorList>
            <person name="de Groot N.N."/>
        </authorList>
    </citation>
    <scope>NUCLEOTIDE SEQUENCE [LARGE SCALE GENOMIC DNA]</scope>
    <source>
        <strain evidence="1 2">HM2</strain>
    </source>
</reference>
<dbReference type="Proteomes" id="UP000255423">
    <property type="component" value="Unassembled WGS sequence"/>
</dbReference>
<evidence type="ECO:0000313" key="2">
    <source>
        <dbReference type="Proteomes" id="UP000255423"/>
    </source>
</evidence>
<accession>A0A380RTG4</accession>
<evidence type="ECO:0000313" key="1">
    <source>
        <dbReference type="EMBL" id="SUQ18830.1"/>
    </source>
</evidence>